<dbReference type="GO" id="GO:0005506">
    <property type="term" value="F:iron ion binding"/>
    <property type="evidence" value="ECO:0007669"/>
    <property type="project" value="InterPro"/>
</dbReference>
<keyword evidence="4" id="KW-0560">Oxidoreductase</keyword>
<sequence>MTNSDIAKKSFAQAKVPDQDGLRRTGSKVRKRLAANPVVYPVPTQDRAEIFAVGDFMSADECDRMIGLIDQVAKPSAVFDLAYGADYRTSYSGDVDPHDPFVKKISRRIDDLLGIDPSWGETIQGQRYLPGQEFKPHNDWFYTQANYWKIEKDRGGQRSWTAMVFLNEVEAGGTTDFTSLGLSIEPRRGALLGWNNADPEGRPNEWTMHAGTQVVSGIKYIITKWYRTKRWR</sequence>
<evidence type="ECO:0000259" key="7">
    <source>
        <dbReference type="SMART" id="SM00702"/>
    </source>
</evidence>
<keyword evidence="5" id="KW-0408">Iron</keyword>
<evidence type="ECO:0000256" key="1">
    <source>
        <dbReference type="ARBA" id="ARBA00001961"/>
    </source>
</evidence>
<dbReference type="Pfam" id="PF13640">
    <property type="entry name" value="2OG-FeII_Oxy_3"/>
    <property type="match status" value="1"/>
</dbReference>
<dbReference type="InterPro" id="IPR044862">
    <property type="entry name" value="Pro_4_hyd_alph_FE2OG_OXY"/>
</dbReference>
<dbReference type="Proteomes" id="UP000433652">
    <property type="component" value="Unassembled WGS sequence"/>
</dbReference>
<protein>
    <submittedName>
        <fullName evidence="8">2OG-Fe(II) oxygenase</fullName>
    </submittedName>
</protein>
<dbReference type="PANTHER" id="PTHR10869:SF246">
    <property type="entry name" value="TRANSMEMBRANE PROLYL 4-HYDROXYLASE"/>
    <property type="match status" value="1"/>
</dbReference>
<keyword evidence="3" id="KW-0223">Dioxygenase</keyword>
<evidence type="ECO:0000256" key="4">
    <source>
        <dbReference type="ARBA" id="ARBA00023002"/>
    </source>
</evidence>
<accession>A0A6I4SVI2</accession>
<dbReference type="GO" id="GO:0051213">
    <property type="term" value="F:dioxygenase activity"/>
    <property type="evidence" value="ECO:0007669"/>
    <property type="project" value="UniProtKB-KW"/>
</dbReference>
<dbReference type="InterPro" id="IPR045054">
    <property type="entry name" value="P4HA-like"/>
</dbReference>
<gene>
    <name evidence="8" type="ORF">GRI89_11250</name>
</gene>
<dbReference type="InterPro" id="IPR006620">
    <property type="entry name" value="Pro_4_hyd_alph"/>
</dbReference>
<evidence type="ECO:0000256" key="6">
    <source>
        <dbReference type="SAM" id="MobiDB-lite"/>
    </source>
</evidence>
<comment type="caution">
    <text evidence="8">The sequence shown here is derived from an EMBL/GenBank/DDBJ whole genome shotgun (WGS) entry which is preliminary data.</text>
</comment>
<dbReference type="GO" id="GO:0031418">
    <property type="term" value="F:L-ascorbic acid binding"/>
    <property type="evidence" value="ECO:0007669"/>
    <property type="project" value="InterPro"/>
</dbReference>
<dbReference type="OrthoDB" id="269774at2"/>
<proteinExistence type="predicted"/>
<dbReference type="AlphaFoldDB" id="A0A6I4SVI2"/>
<keyword evidence="9" id="KW-1185">Reference proteome</keyword>
<evidence type="ECO:0000313" key="9">
    <source>
        <dbReference type="Proteomes" id="UP000433652"/>
    </source>
</evidence>
<reference evidence="8 9" key="1">
    <citation type="submission" date="2019-12" db="EMBL/GenBank/DDBJ databases">
        <title>Genomic-based taxomic classification of the family Erythrobacteraceae.</title>
        <authorList>
            <person name="Xu L."/>
        </authorList>
    </citation>
    <scope>NUCLEOTIDE SEQUENCE [LARGE SCALE GENOMIC DNA]</scope>
    <source>
        <strain evidence="8 9">MCCC 1K01500</strain>
    </source>
</reference>
<dbReference type="EMBL" id="WTYM01000044">
    <property type="protein sequence ID" value="MXO60114.1"/>
    <property type="molecule type" value="Genomic_DNA"/>
</dbReference>
<evidence type="ECO:0000313" key="8">
    <source>
        <dbReference type="EMBL" id="MXO60114.1"/>
    </source>
</evidence>
<evidence type="ECO:0000256" key="3">
    <source>
        <dbReference type="ARBA" id="ARBA00022964"/>
    </source>
</evidence>
<comment type="cofactor">
    <cofactor evidence="1">
        <name>L-ascorbate</name>
        <dbReference type="ChEBI" id="CHEBI:38290"/>
    </cofactor>
</comment>
<organism evidence="8 9">
    <name type="scientific">Croceibacterium salegens</name>
    <dbReference type="NCBI Taxonomy" id="1737568"/>
    <lineage>
        <taxon>Bacteria</taxon>
        <taxon>Pseudomonadati</taxon>
        <taxon>Pseudomonadota</taxon>
        <taxon>Alphaproteobacteria</taxon>
        <taxon>Sphingomonadales</taxon>
        <taxon>Erythrobacteraceae</taxon>
        <taxon>Croceibacterium</taxon>
    </lineage>
</organism>
<dbReference type="GO" id="GO:0016705">
    <property type="term" value="F:oxidoreductase activity, acting on paired donors, with incorporation or reduction of molecular oxygen"/>
    <property type="evidence" value="ECO:0007669"/>
    <property type="project" value="InterPro"/>
</dbReference>
<evidence type="ECO:0000256" key="2">
    <source>
        <dbReference type="ARBA" id="ARBA00022723"/>
    </source>
</evidence>
<dbReference type="SMART" id="SM00702">
    <property type="entry name" value="P4Hc"/>
    <property type="match status" value="1"/>
</dbReference>
<name>A0A6I4SVI2_9SPHN</name>
<evidence type="ECO:0000256" key="5">
    <source>
        <dbReference type="ARBA" id="ARBA00023004"/>
    </source>
</evidence>
<feature type="domain" description="Prolyl 4-hydroxylase alpha subunit" evidence="7">
    <location>
        <begin position="48"/>
        <end position="227"/>
    </location>
</feature>
<keyword evidence="2" id="KW-0479">Metal-binding</keyword>
<dbReference type="Gene3D" id="2.60.120.620">
    <property type="entry name" value="q2cbj1_9rhob like domain"/>
    <property type="match status" value="1"/>
</dbReference>
<dbReference type="RefSeq" id="WP_159795345.1">
    <property type="nucleotide sequence ID" value="NZ_WTYM01000044.1"/>
</dbReference>
<dbReference type="PANTHER" id="PTHR10869">
    <property type="entry name" value="PROLYL 4-HYDROXYLASE ALPHA SUBUNIT"/>
    <property type="match status" value="1"/>
</dbReference>
<feature type="region of interest" description="Disordered" evidence="6">
    <location>
        <begin position="1"/>
        <end position="25"/>
    </location>
</feature>